<keyword evidence="4" id="KW-1185">Reference proteome</keyword>
<dbReference type="GO" id="GO:0016757">
    <property type="term" value="F:glycosyltransferase activity"/>
    <property type="evidence" value="ECO:0007669"/>
    <property type="project" value="InterPro"/>
</dbReference>
<dbReference type="InterPro" id="IPR001296">
    <property type="entry name" value="Glyco_trans_1"/>
</dbReference>
<dbReference type="InterPro" id="IPR028098">
    <property type="entry name" value="Glyco_trans_4-like_N"/>
</dbReference>
<dbReference type="CAZy" id="GT4">
    <property type="family name" value="Glycosyltransferase Family 4"/>
</dbReference>
<dbReference type="SUPFAM" id="SSF53756">
    <property type="entry name" value="UDP-Glycosyltransferase/glycogen phosphorylase"/>
    <property type="match status" value="1"/>
</dbReference>
<dbReference type="OrthoDB" id="655095at2"/>
<reference evidence="3 4" key="2">
    <citation type="journal article" date="2011" name="Stand. Genomic Sci.">
        <title>Complete genome sequence of Leadbetterella byssophila type strain (4M15).</title>
        <authorList>
            <person name="Abt B."/>
            <person name="Teshima H."/>
            <person name="Lucas S."/>
            <person name="Lapidus A."/>
            <person name="Del Rio T.G."/>
            <person name="Nolan M."/>
            <person name="Tice H."/>
            <person name="Cheng J.F."/>
            <person name="Pitluck S."/>
            <person name="Liolios K."/>
            <person name="Pagani I."/>
            <person name="Ivanova N."/>
            <person name="Mavromatis K."/>
            <person name="Pati A."/>
            <person name="Tapia R."/>
            <person name="Han C."/>
            <person name="Goodwin L."/>
            <person name="Chen A."/>
            <person name="Palaniappan K."/>
            <person name="Land M."/>
            <person name="Hauser L."/>
            <person name="Chang Y.J."/>
            <person name="Jeffries C.D."/>
            <person name="Rohde M."/>
            <person name="Goker M."/>
            <person name="Tindall B.J."/>
            <person name="Detter J.C."/>
            <person name="Woyke T."/>
            <person name="Bristow J."/>
            <person name="Eisen J.A."/>
            <person name="Markowitz V."/>
            <person name="Hugenholtz P."/>
            <person name="Klenk H.P."/>
            <person name="Kyrpides N.C."/>
        </authorList>
    </citation>
    <scope>NUCLEOTIDE SEQUENCE [LARGE SCALE GENOMIC DNA]</scope>
    <source>
        <strain evidence="4">DSM 17132 / JCM 16389 / KACC 11308 / NBRC 106382 / 4M15</strain>
    </source>
</reference>
<keyword evidence="3" id="KW-0808">Transferase</keyword>
<name>E4RS30_LEAB4</name>
<dbReference type="STRING" id="649349.Lbys_0050"/>
<dbReference type="eggNOG" id="COG0438">
    <property type="taxonomic scope" value="Bacteria"/>
</dbReference>
<dbReference type="CDD" id="cd03801">
    <property type="entry name" value="GT4_PimA-like"/>
    <property type="match status" value="1"/>
</dbReference>
<evidence type="ECO:0000313" key="4">
    <source>
        <dbReference type="Proteomes" id="UP000007435"/>
    </source>
</evidence>
<dbReference type="AlphaFoldDB" id="E4RS30"/>
<evidence type="ECO:0000259" key="2">
    <source>
        <dbReference type="Pfam" id="PF13439"/>
    </source>
</evidence>
<dbReference type="RefSeq" id="WP_013406904.1">
    <property type="nucleotide sequence ID" value="NC_014655.1"/>
</dbReference>
<dbReference type="KEGG" id="lby:Lbys_0050"/>
<proteinExistence type="predicted"/>
<dbReference type="Gene3D" id="3.40.50.2000">
    <property type="entry name" value="Glycogen Phosphorylase B"/>
    <property type="match status" value="2"/>
</dbReference>
<dbReference type="Proteomes" id="UP000007435">
    <property type="component" value="Chromosome"/>
</dbReference>
<dbReference type="PANTHER" id="PTHR12526">
    <property type="entry name" value="GLYCOSYLTRANSFERASE"/>
    <property type="match status" value="1"/>
</dbReference>
<evidence type="ECO:0000259" key="1">
    <source>
        <dbReference type="Pfam" id="PF00534"/>
    </source>
</evidence>
<reference key="1">
    <citation type="submission" date="2010-11" db="EMBL/GenBank/DDBJ databases">
        <title>The complete genome of Leadbetterella byssophila DSM 17132.</title>
        <authorList>
            <consortium name="US DOE Joint Genome Institute (JGI-PGF)"/>
            <person name="Lucas S."/>
            <person name="Copeland A."/>
            <person name="Lapidus A."/>
            <person name="Glavina del Rio T."/>
            <person name="Dalin E."/>
            <person name="Tice H."/>
            <person name="Bruce D."/>
            <person name="Goodwin L."/>
            <person name="Pitluck S."/>
            <person name="Kyrpides N."/>
            <person name="Mavromatis K."/>
            <person name="Ivanova N."/>
            <person name="Teshima H."/>
            <person name="Brettin T."/>
            <person name="Detter J.C."/>
            <person name="Han C."/>
            <person name="Tapia R."/>
            <person name="Land M."/>
            <person name="Hauser L."/>
            <person name="Markowitz V."/>
            <person name="Cheng J.-F."/>
            <person name="Hugenholtz P."/>
            <person name="Woyke T."/>
            <person name="Wu D."/>
            <person name="Tindall B."/>
            <person name="Pomrenke H.G."/>
            <person name="Brambilla E."/>
            <person name="Klenk H.-P."/>
            <person name="Eisen J.A."/>
        </authorList>
    </citation>
    <scope>NUCLEOTIDE SEQUENCE [LARGE SCALE GENOMIC DNA]</scope>
    <source>
        <strain>DSM 17132</strain>
    </source>
</reference>
<protein>
    <submittedName>
        <fullName evidence="3">Glycosyl transferase group 1</fullName>
    </submittedName>
</protein>
<dbReference type="Pfam" id="PF00534">
    <property type="entry name" value="Glycos_transf_1"/>
    <property type="match status" value="1"/>
</dbReference>
<dbReference type="EMBL" id="CP002305">
    <property type="protein sequence ID" value="ADQ15846.1"/>
    <property type="molecule type" value="Genomic_DNA"/>
</dbReference>
<evidence type="ECO:0000313" key="3">
    <source>
        <dbReference type="EMBL" id="ADQ15846.1"/>
    </source>
</evidence>
<dbReference type="HOGENOM" id="CLU_009583_0_3_10"/>
<feature type="domain" description="Glycosyltransferase subfamily 4-like N-terminal" evidence="2">
    <location>
        <begin position="16"/>
        <end position="167"/>
    </location>
</feature>
<dbReference type="Pfam" id="PF13439">
    <property type="entry name" value="Glyco_transf_4"/>
    <property type="match status" value="1"/>
</dbReference>
<organism evidence="3 4">
    <name type="scientific">Leadbetterella byssophila (strain DSM 17132 / JCM 16389 / KACC 11308 / NBRC 106382 / 4M15)</name>
    <dbReference type="NCBI Taxonomy" id="649349"/>
    <lineage>
        <taxon>Bacteria</taxon>
        <taxon>Pseudomonadati</taxon>
        <taxon>Bacteroidota</taxon>
        <taxon>Cytophagia</taxon>
        <taxon>Cytophagales</taxon>
        <taxon>Leadbetterellaceae</taxon>
        <taxon>Leadbetterella</taxon>
    </lineage>
</organism>
<gene>
    <name evidence="3" type="ordered locus">Lbys_0050</name>
</gene>
<feature type="domain" description="Glycosyl transferase family 1" evidence="1">
    <location>
        <begin position="188"/>
        <end position="332"/>
    </location>
</feature>
<sequence>MKKNILFVSHDANRAGAQIFLYNMMSFLQDKGYGVTLLLVHEWGSFKGELESKFKTYSLQEKPIRRWERMFHTPVLDEIKKKEKVDLIYINTIASVHVIPELKKFWNVPVISHIHELSYSIAQYGVPNAEEILFEYSDKVVACSRAVAENLLSTRKSDKVEIIHSFVQNEKILEIHSQGKREEVLKSFDLDPQFTWVCACGNADWRKAPDIFLQIASKVRNENIKFAWIGISENDPLMGQLAYDAKKLNIAHKVKWITPTPRAVELINAMDVFLLSSREDPFPLVMLEAALCKKPIFTFKNTGGGDEFVEEDAGVRIEYLQVEAMANAIDNCTPENLAAMGKKAQEKVLAHYSFDTSMKKMEKLMELFF</sequence>
<accession>E4RS30</accession>